<dbReference type="Proteomes" id="UP000784919">
    <property type="component" value="Unassembled WGS sequence"/>
</dbReference>
<feature type="compositionally biased region" description="Low complexity" evidence="2">
    <location>
        <begin position="212"/>
        <end position="230"/>
    </location>
</feature>
<feature type="region of interest" description="Disordered" evidence="2">
    <location>
        <begin position="1"/>
        <end position="23"/>
    </location>
</feature>
<evidence type="ECO:0000313" key="5">
    <source>
        <dbReference type="Proteomes" id="UP000784919"/>
    </source>
</evidence>
<sequence length="315" mass="33153">MNTGAKPPSGNDPAASRKPTAVKSPLSASASACLLSEGGEIAGSSNGNGNGIGTVQASDRKSQNLAGSSSVSSISTPGTESRPEPAIPRIVYGRGKIHCLPTELARFCVSAPLIVSSPSRIPLARRIQAIIPNLNSRILDSAVVNVPAHVVNDAVSRIDDRDVVISVGGASAVGLAGAIGCRKNIPHICIPTTYSGSEMMPLLLDACPARHSTTTQSTGQNISQSSSHSGSRSEKPHRRHREKGPLRRSSRKGSRTTSFRDPRVLPSVIIYDEDLTTSIPRRLSAPSNETAMARSVKIREQDGTSQWSYIQLPGV</sequence>
<protein>
    <recommendedName>
        <fullName evidence="3">Alcohol dehydrogenase iron-type/glycerol dehydrogenase GldA domain-containing protein</fullName>
    </recommendedName>
</protein>
<accession>A0A9P7MQI0</accession>
<dbReference type="Pfam" id="PF00465">
    <property type="entry name" value="Fe-ADH"/>
    <property type="match status" value="1"/>
</dbReference>
<feature type="region of interest" description="Disordered" evidence="2">
    <location>
        <begin position="210"/>
        <end position="259"/>
    </location>
</feature>
<feature type="domain" description="Alcohol dehydrogenase iron-type/glycerol dehydrogenase GldA" evidence="3">
    <location>
        <begin position="89"/>
        <end position="202"/>
    </location>
</feature>
<keyword evidence="1" id="KW-0560">Oxidoreductase</keyword>
<dbReference type="SUPFAM" id="SSF56796">
    <property type="entry name" value="Dehydroquinate synthase-like"/>
    <property type="match status" value="1"/>
</dbReference>
<feature type="compositionally biased region" description="Basic residues" evidence="2">
    <location>
        <begin position="235"/>
        <end position="254"/>
    </location>
</feature>
<evidence type="ECO:0000256" key="1">
    <source>
        <dbReference type="ARBA" id="ARBA00023002"/>
    </source>
</evidence>
<gene>
    <name evidence="4" type="ORF">E4U56_002006</name>
</gene>
<dbReference type="InterPro" id="IPR001670">
    <property type="entry name" value="ADH_Fe/GldA"/>
</dbReference>
<feature type="region of interest" description="Disordered" evidence="2">
    <location>
        <begin position="40"/>
        <end position="86"/>
    </location>
</feature>
<dbReference type="GO" id="GO:0046872">
    <property type="term" value="F:metal ion binding"/>
    <property type="evidence" value="ECO:0007669"/>
    <property type="project" value="InterPro"/>
</dbReference>
<organism evidence="4 5">
    <name type="scientific">Claviceps arundinis</name>
    <dbReference type="NCBI Taxonomy" id="1623583"/>
    <lineage>
        <taxon>Eukaryota</taxon>
        <taxon>Fungi</taxon>
        <taxon>Dikarya</taxon>
        <taxon>Ascomycota</taxon>
        <taxon>Pezizomycotina</taxon>
        <taxon>Sordariomycetes</taxon>
        <taxon>Hypocreomycetidae</taxon>
        <taxon>Hypocreales</taxon>
        <taxon>Clavicipitaceae</taxon>
        <taxon>Claviceps</taxon>
    </lineage>
</organism>
<proteinExistence type="predicted"/>
<dbReference type="Gene3D" id="3.40.50.1970">
    <property type="match status" value="1"/>
</dbReference>
<dbReference type="GO" id="GO:0016491">
    <property type="term" value="F:oxidoreductase activity"/>
    <property type="evidence" value="ECO:0007669"/>
    <property type="project" value="UniProtKB-KW"/>
</dbReference>
<dbReference type="AlphaFoldDB" id="A0A9P7MQI0"/>
<reference evidence="4" key="1">
    <citation type="journal article" date="2020" name="bioRxiv">
        <title>Whole genome comparisons of ergot fungi reveals the divergence and evolution of species within the genus Claviceps are the result of varying mechanisms driving genome evolution and host range expansion.</title>
        <authorList>
            <person name="Wyka S.A."/>
            <person name="Mondo S.J."/>
            <person name="Liu M."/>
            <person name="Dettman J."/>
            <person name="Nalam V."/>
            <person name="Broders K.D."/>
        </authorList>
    </citation>
    <scope>NUCLEOTIDE SEQUENCE</scope>
    <source>
        <strain evidence="4">CCC 1102</strain>
    </source>
</reference>
<evidence type="ECO:0000313" key="4">
    <source>
        <dbReference type="EMBL" id="KAG5964986.1"/>
    </source>
</evidence>
<dbReference type="OrthoDB" id="3360544at2759"/>
<dbReference type="EMBL" id="SRPS01000160">
    <property type="protein sequence ID" value="KAG5964986.1"/>
    <property type="molecule type" value="Genomic_DNA"/>
</dbReference>
<evidence type="ECO:0000256" key="2">
    <source>
        <dbReference type="SAM" id="MobiDB-lite"/>
    </source>
</evidence>
<name>A0A9P7MQI0_9HYPO</name>
<evidence type="ECO:0000259" key="3">
    <source>
        <dbReference type="Pfam" id="PF00465"/>
    </source>
</evidence>
<comment type="caution">
    <text evidence="4">The sequence shown here is derived from an EMBL/GenBank/DDBJ whole genome shotgun (WGS) entry which is preliminary data.</text>
</comment>